<feature type="domain" description="Glutamyl/glutaminyl-tRNA synthetase class Ib anti-codon binding" evidence="2">
    <location>
        <begin position="1"/>
        <end position="100"/>
    </location>
</feature>
<comment type="caution">
    <text evidence="3">The sequence shown here is derived from an EMBL/GenBank/DDBJ whole genome shotgun (WGS) entry which is preliminary data.</text>
</comment>
<proteinExistence type="predicted"/>
<keyword evidence="3" id="KW-0030">Aminoacyl-tRNA synthetase</keyword>
<evidence type="ECO:0000313" key="3">
    <source>
        <dbReference type="EMBL" id="KAI1701248.1"/>
    </source>
</evidence>
<gene>
    <name evidence="3" type="ORF">DdX_16208</name>
</gene>
<dbReference type="GO" id="GO:0017101">
    <property type="term" value="C:aminoacyl-tRNA synthetase multienzyme complex"/>
    <property type="evidence" value="ECO:0007669"/>
    <property type="project" value="TreeGrafter"/>
</dbReference>
<accession>A0AAD4MP56</accession>
<dbReference type="Gene3D" id="2.40.240.10">
    <property type="entry name" value="Ribosomal Protein L25, Chain P"/>
    <property type="match status" value="1"/>
</dbReference>
<keyword evidence="3" id="KW-0436">Ligase</keyword>
<dbReference type="AlphaFoldDB" id="A0AAD4MP56"/>
<dbReference type="InterPro" id="IPR020056">
    <property type="entry name" value="Rbsml_bL25/Gln-tRNA_synth_N"/>
</dbReference>
<protein>
    <submittedName>
        <fullName evidence="3">tRNA synthetases class I (E and q), anti-codon binding domain-containing protein</fullName>
    </submittedName>
</protein>
<keyword evidence="4" id="KW-1185">Reference proteome</keyword>
<keyword evidence="1" id="KW-0648">Protein biosynthesis</keyword>
<sequence>MVVLNPLKVYIENYDELGFPPDHSVQAPHFPDKSRAENTYTAAFSDTIFIEMVDFLEKGGTGYKRLTGKQPVGLRYANLVIHCRSVKMDEKGVPVEVVVRAEKAARSKAKPKAFIHWEHDRFQFERIGYFCVDKESTPEKAVFNRTILLKEDREKNINHSICYGMTALLFKPVLSAAYPLRLCYEP</sequence>
<dbReference type="InterPro" id="IPR020059">
    <property type="entry name" value="Glu/Gln-tRNA-synth_Ib_codon-bd"/>
</dbReference>
<dbReference type="SUPFAM" id="SSF50715">
    <property type="entry name" value="Ribosomal protein L25-like"/>
    <property type="match status" value="1"/>
</dbReference>
<dbReference type="Pfam" id="PF03950">
    <property type="entry name" value="tRNA-synt_1c_C"/>
    <property type="match status" value="1"/>
</dbReference>
<dbReference type="PANTHER" id="PTHR43097">
    <property type="entry name" value="GLUTAMINE-TRNA LIGASE"/>
    <property type="match status" value="1"/>
</dbReference>
<evidence type="ECO:0000256" key="1">
    <source>
        <dbReference type="ARBA" id="ARBA00022917"/>
    </source>
</evidence>
<dbReference type="Proteomes" id="UP001201812">
    <property type="component" value="Unassembled WGS sequence"/>
</dbReference>
<organism evidence="3 4">
    <name type="scientific">Ditylenchus destructor</name>
    <dbReference type="NCBI Taxonomy" id="166010"/>
    <lineage>
        <taxon>Eukaryota</taxon>
        <taxon>Metazoa</taxon>
        <taxon>Ecdysozoa</taxon>
        <taxon>Nematoda</taxon>
        <taxon>Chromadorea</taxon>
        <taxon>Rhabditida</taxon>
        <taxon>Tylenchina</taxon>
        <taxon>Tylenchomorpha</taxon>
        <taxon>Sphaerularioidea</taxon>
        <taxon>Anguinidae</taxon>
        <taxon>Anguininae</taxon>
        <taxon>Ditylenchus</taxon>
    </lineage>
</organism>
<reference evidence="3" key="1">
    <citation type="submission" date="2022-01" db="EMBL/GenBank/DDBJ databases">
        <title>Genome Sequence Resource for Two Populations of Ditylenchus destructor, the Migratory Endoparasitic Phytonematode.</title>
        <authorList>
            <person name="Zhang H."/>
            <person name="Lin R."/>
            <person name="Xie B."/>
        </authorList>
    </citation>
    <scope>NUCLEOTIDE SEQUENCE</scope>
    <source>
        <strain evidence="3">BazhouSP</strain>
    </source>
</reference>
<evidence type="ECO:0000259" key="2">
    <source>
        <dbReference type="Pfam" id="PF03950"/>
    </source>
</evidence>
<name>A0AAD4MP56_9BILA</name>
<dbReference type="GO" id="GO:0006425">
    <property type="term" value="P:glutaminyl-tRNA aminoacylation"/>
    <property type="evidence" value="ECO:0007669"/>
    <property type="project" value="TreeGrafter"/>
</dbReference>
<dbReference type="InterPro" id="IPR050132">
    <property type="entry name" value="Gln/Glu-tRNA_Ligase"/>
</dbReference>
<dbReference type="GO" id="GO:0005829">
    <property type="term" value="C:cytosol"/>
    <property type="evidence" value="ECO:0007669"/>
    <property type="project" value="TreeGrafter"/>
</dbReference>
<dbReference type="PANTHER" id="PTHR43097:SF4">
    <property type="entry name" value="GLUTAMINE--TRNA LIGASE"/>
    <property type="match status" value="1"/>
</dbReference>
<dbReference type="InterPro" id="IPR011035">
    <property type="entry name" value="Ribosomal_bL25/Gln-tRNA_synth"/>
</dbReference>
<dbReference type="GO" id="GO:0005524">
    <property type="term" value="F:ATP binding"/>
    <property type="evidence" value="ECO:0007669"/>
    <property type="project" value="InterPro"/>
</dbReference>
<evidence type="ECO:0000313" key="4">
    <source>
        <dbReference type="Proteomes" id="UP001201812"/>
    </source>
</evidence>
<dbReference type="GO" id="GO:0004819">
    <property type="term" value="F:glutamine-tRNA ligase activity"/>
    <property type="evidence" value="ECO:0007669"/>
    <property type="project" value="TreeGrafter"/>
</dbReference>
<dbReference type="EMBL" id="JAKKPZ010000123">
    <property type="protein sequence ID" value="KAI1701248.1"/>
    <property type="molecule type" value="Genomic_DNA"/>
</dbReference>